<gene>
    <name evidence="1" type="ORF">ACFPZJ_19600</name>
</gene>
<protein>
    <submittedName>
        <fullName evidence="1">AvrD family protein</fullName>
    </submittedName>
</protein>
<evidence type="ECO:0000313" key="1">
    <source>
        <dbReference type="EMBL" id="MFC5635960.1"/>
    </source>
</evidence>
<keyword evidence="2" id="KW-1185">Reference proteome</keyword>
<name>A0ABW0USL8_9ACTN</name>
<accession>A0ABW0USL8</accession>
<comment type="caution">
    <text evidence="1">The sequence shown here is derived from an EMBL/GenBank/DDBJ whole genome shotgun (WGS) entry which is preliminary data.</text>
</comment>
<dbReference type="EMBL" id="JBHSNY010000006">
    <property type="protein sequence ID" value="MFC5635960.1"/>
    <property type="molecule type" value="Genomic_DNA"/>
</dbReference>
<evidence type="ECO:0000313" key="2">
    <source>
        <dbReference type="Proteomes" id="UP001596154"/>
    </source>
</evidence>
<dbReference type="RefSeq" id="WP_381023031.1">
    <property type="nucleotide sequence ID" value="NZ_JBHSNY010000006.1"/>
</dbReference>
<reference evidence="2" key="1">
    <citation type="journal article" date="2019" name="Int. J. Syst. Evol. Microbiol.">
        <title>The Global Catalogue of Microorganisms (GCM) 10K type strain sequencing project: providing services to taxonomists for standard genome sequencing and annotation.</title>
        <authorList>
            <consortium name="The Broad Institute Genomics Platform"/>
            <consortium name="The Broad Institute Genome Sequencing Center for Infectious Disease"/>
            <person name="Wu L."/>
            <person name="Ma J."/>
        </authorList>
    </citation>
    <scope>NUCLEOTIDE SEQUENCE [LARGE SCALE GENOMIC DNA]</scope>
    <source>
        <strain evidence="2">CGMCC 4.7248</strain>
    </source>
</reference>
<proteinExistence type="predicted"/>
<dbReference type="InterPro" id="IPR008799">
    <property type="entry name" value="Pseudomon_AvrD"/>
</dbReference>
<organism evidence="1 2">
    <name type="scientific">Streptomyces bullii</name>
    <dbReference type="NCBI Taxonomy" id="349910"/>
    <lineage>
        <taxon>Bacteria</taxon>
        <taxon>Bacillati</taxon>
        <taxon>Actinomycetota</taxon>
        <taxon>Actinomycetes</taxon>
        <taxon>Kitasatosporales</taxon>
        <taxon>Streptomycetaceae</taxon>
        <taxon>Streptomyces</taxon>
    </lineage>
</organism>
<sequence length="344" mass="37793">MGTRQELLLRSIDDYLGPSETRFFSRGYQRAEYRVADVVVTPAEAPDAGVRATVDVGYPADWSRKKDGTDLRPHLSTVDALVLGAQLAELHLAHGYGLDGPARTRMRLRKVVLRAGGAPQEDLTGIPLAARLVRTEELPGRPARFLSVHDCTVGSLRVRCETEHDIVTRALEEARHENLDKALGPSEQRFWGGGFKDRRHFIRDVRVDLEAHAARADVHFAPELRGGREGIEGTGQPSVSLIDAFVVNLQLVQVLMYELDSMNRAESNTLWMMQTVLEAAPAVTPLPDRPDAPITARASLTGKRLLPLRGGIWRSVEIQGELAGIALRCGFAHELPERVAAAAS</sequence>
<dbReference type="Pfam" id="PF05655">
    <property type="entry name" value="AvrD"/>
    <property type="match status" value="1"/>
</dbReference>
<dbReference type="Proteomes" id="UP001596154">
    <property type="component" value="Unassembled WGS sequence"/>
</dbReference>